<comment type="caution">
    <text evidence="3">The sequence shown here is derived from an EMBL/GenBank/DDBJ whole genome shotgun (WGS) entry which is preliminary data.</text>
</comment>
<sequence length="337" mass="40093">MKTFFYILLLSIVLKSHAQITDFSYIDFKKADSIALSYSDENLYNLPLLAYKLTSNLDTEAEQFRAIYYWVCHNITNNYNLFLRNKHQRNRYKNDSLKLSEWNNDFKKKLFKKLLKKKTTICTGYAYLVKELAQLAKLDCEIVQGYGRVSTTDINKLDLPNHSWNAIKIDNKWYLCDPTWASGIPNPKTNSFKFEYNDGFFLAEPKLFAINHYPIEKKWWLFEENIPSFKDFLEAPIIYGKAYENLKFHHFPKQMHKDTKLFENITFDFVTKEPLNTKDITFLIDNGSDSKHIEPNSVTIEDYHVKIEHQFLKKGFYDLHVYFKNDLISTYTFKVKR</sequence>
<keyword evidence="1" id="KW-0732">Signal</keyword>
<evidence type="ECO:0000313" key="3">
    <source>
        <dbReference type="EMBL" id="MUU78761.1"/>
    </source>
</evidence>
<feature type="signal peptide" evidence="1">
    <location>
        <begin position="1"/>
        <end position="18"/>
    </location>
</feature>
<dbReference type="SMART" id="SM00460">
    <property type="entry name" value="TGc"/>
    <property type="match status" value="1"/>
</dbReference>
<feature type="chain" id="PRO_5026949733" description="Transglutaminase-like domain-containing protein" evidence="1">
    <location>
        <begin position="19"/>
        <end position="337"/>
    </location>
</feature>
<protein>
    <recommendedName>
        <fullName evidence="2">Transglutaminase-like domain-containing protein</fullName>
    </recommendedName>
</protein>
<dbReference type="SUPFAM" id="SSF54001">
    <property type="entry name" value="Cysteine proteinases"/>
    <property type="match status" value="1"/>
</dbReference>
<evidence type="ECO:0000256" key="1">
    <source>
        <dbReference type="SAM" id="SignalP"/>
    </source>
</evidence>
<dbReference type="GO" id="GO:0005737">
    <property type="term" value="C:cytoplasm"/>
    <property type="evidence" value="ECO:0007669"/>
    <property type="project" value="TreeGrafter"/>
</dbReference>
<dbReference type="Proteomes" id="UP000478208">
    <property type="component" value="Unassembled WGS sequence"/>
</dbReference>
<dbReference type="InterPro" id="IPR038765">
    <property type="entry name" value="Papain-like_cys_pep_sf"/>
</dbReference>
<proteinExistence type="predicted"/>
<name>A0A6L6U8U8_9FLAO</name>
<accession>A0A6L6U8U8</accession>
<reference evidence="3 4" key="1">
    <citation type="submission" date="2019-12" db="EMBL/GenBank/DDBJ databases">
        <authorList>
            <person name="Li J."/>
        </authorList>
    </citation>
    <scope>NUCLEOTIDE SEQUENCE [LARGE SCALE GENOMIC DNA]</scope>
    <source>
        <strain evidence="3 4">HL2-2</strain>
    </source>
</reference>
<dbReference type="PANTHER" id="PTHR46333">
    <property type="entry name" value="CYTOKINESIS PROTEIN 3"/>
    <property type="match status" value="1"/>
</dbReference>
<dbReference type="Gene3D" id="3.10.620.30">
    <property type="match status" value="1"/>
</dbReference>
<feature type="domain" description="Transglutaminase-like" evidence="2">
    <location>
        <begin position="114"/>
        <end position="180"/>
    </location>
</feature>
<dbReference type="EMBL" id="WOWS01000003">
    <property type="protein sequence ID" value="MUU78761.1"/>
    <property type="molecule type" value="Genomic_DNA"/>
</dbReference>
<dbReference type="InterPro" id="IPR002931">
    <property type="entry name" value="Transglutaminase-like"/>
</dbReference>
<keyword evidence="4" id="KW-1185">Reference proteome</keyword>
<dbReference type="PANTHER" id="PTHR46333:SF2">
    <property type="entry name" value="CYTOKINESIS PROTEIN 3"/>
    <property type="match status" value="1"/>
</dbReference>
<dbReference type="AlphaFoldDB" id="A0A6L6U8U8"/>
<dbReference type="Pfam" id="PF01841">
    <property type="entry name" value="Transglut_core"/>
    <property type="match status" value="1"/>
</dbReference>
<evidence type="ECO:0000313" key="4">
    <source>
        <dbReference type="Proteomes" id="UP000478208"/>
    </source>
</evidence>
<organism evidence="3 4">
    <name type="scientific">Winogradskyella endarachnes</name>
    <dbReference type="NCBI Taxonomy" id="2681965"/>
    <lineage>
        <taxon>Bacteria</taxon>
        <taxon>Pseudomonadati</taxon>
        <taxon>Bacteroidota</taxon>
        <taxon>Flavobacteriia</taxon>
        <taxon>Flavobacteriales</taxon>
        <taxon>Flavobacteriaceae</taxon>
        <taxon>Winogradskyella</taxon>
    </lineage>
</organism>
<gene>
    <name evidence="3" type="ORF">GN138_09925</name>
</gene>
<evidence type="ECO:0000259" key="2">
    <source>
        <dbReference type="SMART" id="SM00460"/>
    </source>
</evidence>
<dbReference type="InterPro" id="IPR052557">
    <property type="entry name" value="CAP/Cytokinesis_protein"/>
</dbReference>